<dbReference type="InterPro" id="IPR000601">
    <property type="entry name" value="PKD_dom"/>
</dbReference>
<dbReference type="OrthoDB" id="7443339at2"/>
<protein>
    <recommendedName>
        <fullName evidence="2">PKD domain-containing protein</fullName>
    </recommendedName>
</protein>
<dbReference type="PROSITE" id="PS50093">
    <property type="entry name" value="PKD"/>
    <property type="match status" value="1"/>
</dbReference>
<evidence type="ECO:0000256" key="1">
    <source>
        <dbReference type="SAM" id="SignalP"/>
    </source>
</evidence>
<name>A0A512RG88_9BACT</name>
<dbReference type="InterPro" id="IPR022409">
    <property type="entry name" value="PKD/Chitinase_dom"/>
</dbReference>
<proteinExistence type="predicted"/>
<dbReference type="Proteomes" id="UP000321436">
    <property type="component" value="Unassembled WGS sequence"/>
</dbReference>
<feature type="signal peptide" evidence="1">
    <location>
        <begin position="1"/>
        <end position="18"/>
    </location>
</feature>
<dbReference type="InterPro" id="IPR013783">
    <property type="entry name" value="Ig-like_fold"/>
</dbReference>
<dbReference type="RefSeq" id="WP_146858373.1">
    <property type="nucleotide sequence ID" value="NZ_BKAU01000001.1"/>
</dbReference>
<dbReference type="InterPro" id="IPR035986">
    <property type="entry name" value="PKD_dom_sf"/>
</dbReference>
<dbReference type="PROSITE" id="PS51257">
    <property type="entry name" value="PROKAR_LIPOPROTEIN"/>
    <property type="match status" value="1"/>
</dbReference>
<dbReference type="SUPFAM" id="SSF49299">
    <property type="entry name" value="PKD domain"/>
    <property type="match status" value="1"/>
</dbReference>
<dbReference type="EMBL" id="BKAU01000001">
    <property type="protein sequence ID" value="GEP94727.1"/>
    <property type="molecule type" value="Genomic_DNA"/>
</dbReference>
<evidence type="ECO:0000313" key="3">
    <source>
        <dbReference type="EMBL" id="GEP94727.1"/>
    </source>
</evidence>
<keyword evidence="1" id="KW-0732">Signal</keyword>
<comment type="caution">
    <text evidence="3">The sequence shown here is derived from an EMBL/GenBank/DDBJ whole genome shotgun (WGS) entry which is preliminary data.</text>
</comment>
<dbReference type="Pfam" id="PF18911">
    <property type="entry name" value="PKD_4"/>
    <property type="match status" value="1"/>
</dbReference>
<feature type="chain" id="PRO_5022108995" description="PKD domain-containing protein" evidence="1">
    <location>
        <begin position="19"/>
        <end position="285"/>
    </location>
</feature>
<accession>A0A512RG88</accession>
<dbReference type="Gene3D" id="2.60.40.10">
    <property type="entry name" value="Immunoglobulins"/>
    <property type="match status" value="1"/>
</dbReference>
<feature type="domain" description="PKD" evidence="2">
    <location>
        <begin position="45"/>
        <end position="98"/>
    </location>
</feature>
<keyword evidence="4" id="KW-1185">Reference proteome</keyword>
<dbReference type="SMART" id="SM00089">
    <property type="entry name" value="PKD"/>
    <property type="match status" value="1"/>
</dbReference>
<dbReference type="CDD" id="cd00146">
    <property type="entry name" value="PKD"/>
    <property type="match status" value="1"/>
</dbReference>
<gene>
    <name evidence="3" type="ORF">CCY01nite_09870</name>
</gene>
<evidence type="ECO:0000313" key="4">
    <source>
        <dbReference type="Proteomes" id="UP000321436"/>
    </source>
</evidence>
<dbReference type="AlphaFoldDB" id="A0A512RG88"/>
<sequence>MKIIKNILPFLLLTAAMAGCKKDEETPGADIFYTVSIEDKTVTFSNETSGAVSYKWDFGDGETSTEESPVHTYPDKGKYVPTLYATTKDGRVSEGSTVIYIAKTSPVKLNDNTLADWDGVTQYEVTSGAGETFFKKAKFDYDAQYVYVYFEVNAAQSAGAIYDFYLDTDNSDATGYMTGDFPGGGFDVLLEGTVMDSWLDAFNHSGAQNAFAFTPTGATEFYTVGHQEQSGGVLKFEMRLSRSKLKNMASTLALKLGIIATKSDWSATLGRMPDAGQTPIQINFE</sequence>
<evidence type="ECO:0000259" key="2">
    <source>
        <dbReference type="PROSITE" id="PS50093"/>
    </source>
</evidence>
<organism evidence="3 4">
    <name type="scientific">Chitinophaga cymbidii</name>
    <dbReference type="NCBI Taxonomy" id="1096750"/>
    <lineage>
        <taxon>Bacteria</taxon>
        <taxon>Pseudomonadati</taxon>
        <taxon>Bacteroidota</taxon>
        <taxon>Chitinophagia</taxon>
        <taxon>Chitinophagales</taxon>
        <taxon>Chitinophagaceae</taxon>
        <taxon>Chitinophaga</taxon>
    </lineage>
</organism>
<reference evidence="3 4" key="1">
    <citation type="submission" date="2019-07" db="EMBL/GenBank/DDBJ databases">
        <title>Whole genome shotgun sequence of Chitinophaga cymbidii NBRC 109752.</title>
        <authorList>
            <person name="Hosoyama A."/>
            <person name="Uohara A."/>
            <person name="Ohji S."/>
            <person name="Ichikawa N."/>
        </authorList>
    </citation>
    <scope>NUCLEOTIDE SEQUENCE [LARGE SCALE GENOMIC DNA]</scope>
    <source>
        <strain evidence="3 4">NBRC 109752</strain>
    </source>
</reference>